<feature type="compositionally biased region" description="Low complexity" evidence="1">
    <location>
        <begin position="220"/>
        <end position="241"/>
    </location>
</feature>
<dbReference type="AlphaFoldDB" id="A0A4Z1PPV4"/>
<feature type="compositionally biased region" description="Low complexity" evidence="1">
    <location>
        <begin position="159"/>
        <end position="210"/>
    </location>
</feature>
<evidence type="ECO:0000256" key="1">
    <source>
        <dbReference type="SAM" id="MobiDB-lite"/>
    </source>
</evidence>
<gene>
    <name evidence="2" type="ORF">E6O75_ATG04117</name>
</gene>
<feature type="compositionally biased region" description="Basic and acidic residues" evidence="1">
    <location>
        <begin position="396"/>
        <end position="415"/>
    </location>
</feature>
<keyword evidence="3" id="KW-1185">Reference proteome</keyword>
<dbReference type="STRING" id="86259.A0A4Z1PPV4"/>
<reference evidence="2 3" key="1">
    <citation type="submission" date="2019-04" db="EMBL/GenBank/DDBJ databases">
        <title>High contiguity whole genome sequence and gene annotation resource for two Venturia nashicola isolates.</title>
        <authorList>
            <person name="Prokchorchik M."/>
            <person name="Won K."/>
            <person name="Lee Y."/>
            <person name="Choi E.D."/>
            <person name="Segonzac C."/>
            <person name="Sohn K.H."/>
        </authorList>
    </citation>
    <scope>NUCLEOTIDE SEQUENCE [LARGE SCALE GENOMIC DNA]</scope>
    <source>
        <strain evidence="2 3">PRI2</strain>
    </source>
</reference>
<comment type="caution">
    <text evidence="2">The sequence shown here is derived from an EMBL/GenBank/DDBJ whole genome shotgun (WGS) entry which is preliminary data.</text>
</comment>
<protein>
    <submittedName>
        <fullName evidence="2">Uncharacterized protein</fullName>
    </submittedName>
</protein>
<evidence type="ECO:0000313" key="3">
    <source>
        <dbReference type="Proteomes" id="UP000298493"/>
    </source>
</evidence>
<dbReference type="EMBL" id="SNSC02000004">
    <property type="protein sequence ID" value="TID24912.1"/>
    <property type="molecule type" value="Genomic_DNA"/>
</dbReference>
<feature type="region of interest" description="Disordered" evidence="1">
    <location>
        <begin position="146"/>
        <end position="241"/>
    </location>
</feature>
<proteinExistence type="predicted"/>
<evidence type="ECO:0000313" key="2">
    <source>
        <dbReference type="EMBL" id="TID24912.1"/>
    </source>
</evidence>
<name>A0A4Z1PPV4_9PEZI</name>
<feature type="region of interest" description="Disordered" evidence="1">
    <location>
        <begin position="274"/>
        <end position="415"/>
    </location>
</feature>
<sequence>MSVRGNGDGFAHLLAVVKADDGNAGMNPAIFRPLQARGQVGSEQTTAVGQSTQIDLPVHGRQEKRHIDDVALYNKRVQDAYAAVAKLATLEPDDAQLAKAFIPPMKRQASKVTVTTTTTVANVETVTATATATATANAMAAAAQATQSSTESDAMKATASSEASKPSANAAAAMTSADASSSPTNADTAASQTGAAAQGAQAQASPGADANSSTNSSDQAAATMNANANSNSTESSSSSTSTSVAGATAAASNGRTTFDNSQGVEVQAGAIQGAQASSATQTDLLPGDKGTDFASSASSSQQPVPDAADGGPLPQPTGPPNNGIGSDAANTSPQPAASDAADAQTSEAYRDPAGGQPSTPAPDATPPQGSDAATPVDPPSPPDNVAAPEDDEEEELARRSDGQSRDFEHQYRGRNRVLHDRLIRRSGSLLYLSLRPR</sequence>
<accession>A0A4Z1PPV4</accession>
<organism evidence="2 3">
    <name type="scientific">Venturia nashicola</name>
    <dbReference type="NCBI Taxonomy" id="86259"/>
    <lineage>
        <taxon>Eukaryota</taxon>
        <taxon>Fungi</taxon>
        <taxon>Dikarya</taxon>
        <taxon>Ascomycota</taxon>
        <taxon>Pezizomycotina</taxon>
        <taxon>Dothideomycetes</taxon>
        <taxon>Pleosporomycetidae</taxon>
        <taxon>Venturiales</taxon>
        <taxon>Venturiaceae</taxon>
        <taxon>Venturia</taxon>
    </lineage>
</organism>
<dbReference type="Proteomes" id="UP000298493">
    <property type="component" value="Unassembled WGS sequence"/>
</dbReference>
<feature type="compositionally biased region" description="Low complexity" evidence="1">
    <location>
        <begin position="331"/>
        <end position="345"/>
    </location>
</feature>